<sequence>MPHLWIRGIAPELVKAVSRELAAELASVCECPPEDIMLECLTTSSVSNGQFVPSYPFVEVGWFDRGLPAQDRFAEAVDRYLRVGCGVPELEVAFRAYEKRNYYANGKSFGDSVPAEGAGVDEGTGVSAGAGVRAEPEKNLEANPEQSPEQNPERNSEKSMEAELERLRLSNRKLTDDLARARKALQSSAGGMSSKLYDALRE</sequence>
<dbReference type="InterPro" id="IPR015017">
    <property type="entry name" value="DUF1904"/>
</dbReference>
<evidence type="ECO:0000313" key="2">
    <source>
        <dbReference type="EMBL" id="THF74946.1"/>
    </source>
</evidence>
<name>A0A4S4BLA2_9BACL</name>
<feature type="compositionally biased region" description="Basic and acidic residues" evidence="1">
    <location>
        <begin position="151"/>
        <end position="175"/>
    </location>
</feature>
<protein>
    <submittedName>
        <fullName evidence="2">DUF1904 family protein</fullName>
    </submittedName>
</protein>
<comment type="caution">
    <text evidence="2">The sequence shown here is derived from an EMBL/GenBank/DDBJ whole genome shotgun (WGS) entry which is preliminary data.</text>
</comment>
<feature type="region of interest" description="Disordered" evidence="1">
    <location>
        <begin position="134"/>
        <end position="175"/>
    </location>
</feature>
<accession>A0A4S4BLA2</accession>
<dbReference type="SUPFAM" id="SSF55331">
    <property type="entry name" value="Tautomerase/MIF"/>
    <property type="match status" value="1"/>
</dbReference>
<dbReference type="OrthoDB" id="5587545at2"/>
<dbReference type="AlphaFoldDB" id="A0A4S4BLA2"/>
<reference evidence="2 3" key="1">
    <citation type="submission" date="2019-04" db="EMBL/GenBank/DDBJ databases">
        <title>Cohnella sp. nov. isolated from preserved vegetables.</title>
        <authorList>
            <person name="Lin S.-Y."/>
            <person name="Hung M.-H."/>
            <person name="Young C.-C."/>
        </authorList>
    </citation>
    <scope>NUCLEOTIDE SEQUENCE [LARGE SCALE GENOMIC DNA]</scope>
    <source>
        <strain evidence="2 3">CC-MHH1044</strain>
    </source>
</reference>
<keyword evidence="3" id="KW-1185">Reference proteome</keyword>
<evidence type="ECO:0000256" key="1">
    <source>
        <dbReference type="SAM" id="MobiDB-lite"/>
    </source>
</evidence>
<dbReference type="Proteomes" id="UP000310636">
    <property type="component" value="Unassembled WGS sequence"/>
</dbReference>
<organism evidence="2 3">
    <name type="scientific">Cohnella fermenti</name>
    <dbReference type="NCBI Taxonomy" id="2565925"/>
    <lineage>
        <taxon>Bacteria</taxon>
        <taxon>Bacillati</taxon>
        <taxon>Bacillota</taxon>
        <taxon>Bacilli</taxon>
        <taxon>Bacillales</taxon>
        <taxon>Paenibacillaceae</taxon>
        <taxon>Cohnella</taxon>
    </lineage>
</organism>
<dbReference type="EMBL" id="SSOB01000036">
    <property type="protein sequence ID" value="THF74946.1"/>
    <property type="molecule type" value="Genomic_DNA"/>
</dbReference>
<proteinExistence type="predicted"/>
<dbReference type="Pfam" id="PF08921">
    <property type="entry name" value="DUF1904"/>
    <property type="match status" value="1"/>
</dbReference>
<dbReference type="Gene3D" id="3.30.429.10">
    <property type="entry name" value="Macrophage Migration Inhibitory Factor"/>
    <property type="match status" value="1"/>
</dbReference>
<dbReference type="RefSeq" id="WP_136372297.1">
    <property type="nucleotide sequence ID" value="NZ_SSOB01000036.1"/>
</dbReference>
<dbReference type="InterPro" id="IPR014347">
    <property type="entry name" value="Tautomerase/MIF_sf"/>
</dbReference>
<gene>
    <name evidence="2" type="ORF">E6C55_23675</name>
</gene>
<evidence type="ECO:0000313" key="3">
    <source>
        <dbReference type="Proteomes" id="UP000310636"/>
    </source>
</evidence>